<evidence type="ECO:0000256" key="1">
    <source>
        <dbReference type="SAM" id="SignalP"/>
    </source>
</evidence>
<evidence type="ECO:0000313" key="3">
    <source>
        <dbReference type="Proteomes" id="UP001628220"/>
    </source>
</evidence>
<comment type="caution">
    <text evidence="2">The sequence shown here is derived from an EMBL/GenBank/DDBJ whole genome shotgun (WGS) entry which is preliminary data.</text>
</comment>
<keyword evidence="1" id="KW-0732">Signal</keyword>
<dbReference type="Proteomes" id="UP001628220">
    <property type="component" value="Unassembled WGS sequence"/>
</dbReference>
<proteinExistence type="predicted"/>
<gene>
    <name evidence="2" type="ORF">Tsumi_06100</name>
</gene>
<dbReference type="InterPro" id="IPR032286">
    <property type="entry name" value="DUF4837"/>
</dbReference>
<name>A0ABQ0E1C0_9PORP</name>
<feature type="chain" id="PRO_5047437572" evidence="1">
    <location>
        <begin position="24"/>
        <end position="355"/>
    </location>
</feature>
<reference evidence="2 3" key="1">
    <citation type="journal article" date="2025" name="Int. J. Syst. Evol. Microbiol.">
        <title>Desulfovibrio falkowii sp. nov., Porphyromonas miyakawae sp. nov., Mediterraneibacter flintii sp. nov. and Owariibacterium komagatae gen. nov., sp. nov., isolated from human faeces.</title>
        <authorList>
            <person name="Hamaguchi T."/>
            <person name="Ohara M."/>
            <person name="Hisatomi A."/>
            <person name="Sekiguchi K."/>
            <person name="Takeda J.I."/>
            <person name="Ueyama J."/>
            <person name="Ito M."/>
            <person name="Nishiwaki H."/>
            <person name="Ogi T."/>
            <person name="Hirayama M."/>
            <person name="Ohkuma M."/>
            <person name="Sakamoto M."/>
            <person name="Ohno K."/>
        </authorList>
    </citation>
    <scope>NUCLEOTIDE SEQUENCE [LARGE SCALE GENOMIC DNA]</scope>
    <source>
        <strain evidence="2 3">13CB11C</strain>
    </source>
</reference>
<sequence>MKKNWIYLYSLLIIALAPLFTSCKGNTAGSLMQASGSPGEVLLVMDKDWQASSAGLATKDMLQAEVYALPQVEHWMRVLTVDQRDFNDFLRNTRNIFIVDANDATYSKNSLKYAYDPWANGQLVVTLQTPSKDSLEAFVSGAGAGVVRDLFLRHELYRLANDLLVKGYSIKADSFATALFNHHINVPDDIVSYKSDEGFLWMSNNTYSKRMDLAVFSLPYLGNEIPSVERVLELRDSVLGSQIPGSTPESHMKHNSLVPVKARLVNIPGGNIRLEINGLWEMSGKDMMAGPFVSHTFIDLDSHTLYYVEGFIYHPNELKRDLVRRMQAALYSFRNTEEGEFDPAVLKKITWQSVE</sequence>
<protein>
    <submittedName>
        <fullName evidence="2">DUF4837 family protein</fullName>
    </submittedName>
</protein>
<accession>A0ABQ0E1C0</accession>
<evidence type="ECO:0000313" key="2">
    <source>
        <dbReference type="EMBL" id="GAB1251506.1"/>
    </source>
</evidence>
<dbReference type="RefSeq" id="WP_411915312.1">
    <property type="nucleotide sequence ID" value="NZ_BAAFSF010000001.1"/>
</dbReference>
<keyword evidence="3" id="KW-1185">Reference proteome</keyword>
<feature type="signal peptide" evidence="1">
    <location>
        <begin position="1"/>
        <end position="23"/>
    </location>
</feature>
<dbReference type="Pfam" id="PF16125">
    <property type="entry name" value="DUF4837"/>
    <property type="match status" value="1"/>
</dbReference>
<organism evidence="2 3">
    <name type="scientific">Porphyromonas miyakawae</name>
    <dbReference type="NCBI Taxonomy" id="3137470"/>
    <lineage>
        <taxon>Bacteria</taxon>
        <taxon>Pseudomonadati</taxon>
        <taxon>Bacteroidota</taxon>
        <taxon>Bacteroidia</taxon>
        <taxon>Bacteroidales</taxon>
        <taxon>Porphyromonadaceae</taxon>
        <taxon>Porphyromonas</taxon>
    </lineage>
</organism>
<dbReference type="PROSITE" id="PS51257">
    <property type="entry name" value="PROKAR_LIPOPROTEIN"/>
    <property type="match status" value="1"/>
</dbReference>
<dbReference type="EMBL" id="BAAFSF010000001">
    <property type="protein sequence ID" value="GAB1251506.1"/>
    <property type="molecule type" value="Genomic_DNA"/>
</dbReference>